<dbReference type="EMBL" id="NCKV01003737">
    <property type="protein sequence ID" value="RWS25408.1"/>
    <property type="molecule type" value="Genomic_DNA"/>
</dbReference>
<dbReference type="OrthoDB" id="546450at2759"/>
<dbReference type="VEuPathDB" id="VectorBase:LDEU006632"/>
<dbReference type="InterPro" id="IPR001254">
    <property type="entry name" value="Trypsin_dom"/>
</dbReference>
<dbReference type="CDD" id="cd00190">
    <property type="entry name" value="Tryp_SPc"/>
    <property type="match status" value="1"/>
</dbReference>
<evidence type="ECO:0000256" key="1">
    <source>
        <dbReference type="ARBA" id="ARBA00023157"/>
    </source>
</evidence>
<gene>
    <name evidence="3" type="ORF">B4U80_07414</name>
</gene>
<evidence type="ECO:0000259" key="2">
    <source>
        <dbReference type="PROSITE" id="PS50240"/>
    </source>
</evidence>
<dbReference type="Proteomes" id="UP000288716">
    <property type="component" value="Unassembled WGS sequence"/>
</dbReference>
<keyword evidence="1" id="KW-1015">Disulfide bond</keyword>
<dbReference type="Gene3D" id="2.40.10.10">
    <property type="entry name" value="Trypsin-like serine proteases"/>
    <property type="match status" value="2"/>
</dbReference>
<dbReference type="GO" id="GO:0004252">
    <property type="term" value="F:serine-type endopeptidase activity"/>
    <property type="evidence" value="ECO:0007669"/>
    <property type="project" value="InterPro"/>
</dbReference>
<feature type="domain" description="Peptidase S1" evidence="2">
    <location>
        <begin position="19"/>
        <end position="369"/>
    </location>
</feature>
<evidence type="ECO:0000313" key="4">
    <source>
        <dbReference type="Proteomes" id="UP000288716"/>
    </source>
</evidence>
<dbReference type="Pfam" id="PF00089">
    <property type="entry name" value="Trypsin"/>
    <property type="match status" value="2"/>
</dbReference>
<proteinExistence type="predicted"/>
<keyword evidence="4" id="KW-1185">Reference proteome</keyword>
<name>A0A443SCY8_9ACAR</name>
<dbReference type="SUPFAM" id="SSF50494">
    <property type="entry name" value="Trypsin-like serine proteases"/>
    <property type="match status" value="2"/>
</dbReference>
<dbReference type="STRING" id="299467.A0A443SCY8"/>
<dbReference type="AlphaFoldDB" id="A0A443SCY8"/>
<accession>A0A443SCY8</accession>
<comment type="caution">
    <text evidence="3">The sequence shown here is derived from an EMBL/GenBank/DDBJ whole genome shotgun (WGS) entry which is preliminary data.</text>
</comment>
<dbReference type="PROSITE" id="PS50240">
    <property type="entry name" value="TRYPSIN_DOM"/>
    <property type="match status" value="1"/>
</dbReference>
<dbReference type="SMART" id="SM00020">
    <property type="entry name" value="Tryp_SPc"/>
    <property type="match status" value="1"/>
</dbReference>
<evidence type="ECO:0000313" key="3">
    <source>
        <dbReference type="EMBL" id="RWS25408.1"/>
    </source>
</evidence>
<dbReference type="InterPro" id="IPR009003">
    <property type="entry name" value="Peptidase_S1_PA"/>
</dbReference>
<organism evidence="3 4">
    <name type="scientific">Leptotrombidium deliense</name>
    <dbReference type="NCBI Taxonomy" id="299467"/>
    <lineage>
        <taxon>Eukaryota</taxon>
        <taxon>Metazoa</taxon>
        <taxon>Ecdysozoa</taxon>
        <taxon>Arthropoda</taxon>
        <taxon>Chelicerata</taxon>
        <taxon>Arachnida</taxon>
        <taxon>Acari</taxon>
        <taxon>Acariformes</taxon>
        <taxon>Trombidiformes</taxon>
        <taxon>Prostigmata</taxon>
        <taxon>Anystina</taxon>
        <taxon>Parasitengona</taxon>
        <taxon>Trombiculoidea</taxon>
        <taxon>Trombiculidae</taxon>
        <taxon>Leptotrombidium</taxon>
    </lineage>
</organism>
<dbReference type="GO" id="GO:0006508">
    <property type="term" value="P:proteolysis"/>
    <property type="evidence" value="ECO:0007669"/>
    <property type="project" value="InterPro"/>
</dbReference>
<dbReference type="InterPro" id="IPR043504">
    <property type="entry name" value="Peptidase_S1_PA_chymotrypsin"/>
</dbReference>
<protein>
    <submittedName>
        <fullName evidence="3">Chymotrypsin-like elastase family member 2A</fullName>
    </submittedName>
</protein>
<sequence>MLCFIEACGAENMKVSTRIIGGTEVQPPHRYPWLAVLIDSDGVFCGATVISSEYLITCAHCVNHKNDNDFEAVLGAHDLTENNLMKYKISETIVHTVTNGAAFCRPPTHEGPVEPNIKNCGIANENGIRRVKRIVDGYETKQLEYPWTVAVAYNKVLIGSGVLISNKYILTAMSTIEKIFKKSDYQQKLFKLIIGAHDITKSDVNKISCSVVKIVSHPSYDNPPYDYNFALISFECPPNKFDESLHRPICLPRKGNSYKDGANAIIAGWGKTKQGGSGSTTLRKATISVVDEAVCKLYYGDTLTKRMMCFTTTSGDACDGDAGGPVMYFRNGRYYLMAIIWYYKCGNSFNPAINGDVSKVLQWITRLTQIQTA</sequence>
<dbReference type="PANTHER" id="PTHR24252:SF11">
    <property type="entry name" value="ATRIAL NATRIURETIC PEPTIDE-CONVERTING ENZYME ISOFORM X1"/>
    <property type="match status" value="1"/>
</dbReference>
<reference evidence="3 4" key="1">
    <citation type="journal article" date="2018" name="Gigascience">
        <title>Genomes of trombidid mites reveal novel predicted allergens and laterally-transferred genes associated with secondary metabolism.</title>
        <authorList>
            <person name="Dong X."/>
            <person name="Chaisiri K."/>
            <person name="Xia D."/>
            <person name="Armstrong S.D."/>
            <person name="Fang Y."/>
            <person name="Donnelly M.J."/>
            <person name="Kadowaki T."/>
            <person name="McGarry J.W."/>
            <person name="Darby A.C."/>
            <person name="Makepeace B.L."/>
        </authorList>
    </citation>
    <scope>NUCLEOTIDE SEQUENCE [LARGE SCALE GENOMIC DNA]</scope>
    <source>
        <strain evidence="3">UoL-UT</strain>
    </source>
</reference>
<dbReference type="PANTHER" id="PTHR24252">
    <property type="entry name" value="ACROSIN-RELATED"/>
    <property type="match status" value="1"/>
</dbReference>